<evidence type="ECO:0000313" key="10">
    <source>
        <dbReference type="EMBL" id="KAF0726256.1"/>
    </source>
</evidence>
<evidence type="ECO:0000256" key="3">
    <source>
        <dbReference type="ARBA" id="ARBA00022448"/>
    </source>
</evidence>
<feature type="transmembrane region" description="Helical" evidence="8">
    <location>
        <begin position="375"/>
        <end position="400"/>
    </location>
</feature>
<feature type="transmembrane region" description="Helical" evidence="8">
    <location>
        <begin position="337"/>
        <end position="363"/>
    </location>
</feature>
<proteinExistence type="inferred from homology"/>
<feature type="transmembrane region" description="Helical" evidence="8">
    <location>
        <begin position="54"/>
        <end position="74"/>
    </location>
</feature>
<dbReference type="VEuPathDB" id="FungiDB:AeMF1_010089"/>
<evidence type="ECO:0000259" key="9">
    <source>
        <dbReference type="PROSITE" id="PS50850"/>
    </source>
</evidence>
<feature type="transmembrane region" description="Helical" evidence="8">
    <location>
        <begin position="112"/>
        <end position="136"/>
    </location>
</feature>
<dbReference type="InterPro" id="IPR011701">
    <property type="entry name" value="MFS"/>
</dbReference>
<protein>
    <recommendedName>
        <fullName evidence="9">Major facilitator superfamily (MFS) profile domain-containing protein</fullName>
    </recommendedName>
</protein>
<reference evidence="10 11" key="1">
    <citation type="submission" date="2019-07" db="EMBL/GenBank/DDBJ databases">
        <title>Genomics analysis of Aphanomyces spp. identifies a new class of oomycete effector associated with host adaptation.</title>
        <authorList>
            <person name="Gaulin E."/>
        </authorList>
    </citation>
    <scope>NUCLEOTIDE SEQUENCE [LARGE SCALE GENOMIC DNA]</scope>
    <source>
        <strain evidence="10 11">ATCC 201684</strain>
    </source>
</reference>
<dbReference type="PIRSF" id="PIRSF002808">
    <property type="entry name" value="Hexose_phosphate_transp"/>
    <property type="match status" value="1"/>
</dbReference>
<evidence type="ECO:0000256" key="5">
    <source>
        <dbReference type="ARBA" id="ARBA00022692"/>
    </source>
</evidence>
<keyword evidence="7 8" id="KW-0472">Membrane</keyword>
<dbReference type="PANTHER" id="PTHR43184:SF12">
    <property type="entry name" value="SUGAR PHOSPHATE EXCHANGER 3"/>
    <property type="match status" value="1"/>
</dbReference>
<dbReference type="InterPro" id="IPR020846">
    <property type="entry name" value="MFS_dom"/>
</dbReference>
<evidence type="ECO:0000256" key="7">
    <source>
        <dbReference type="ARBA" id="ARBA00023136"/>
    </source>
</evidence>
<evidence type="ECO:0000256" key="1">
    <source>
        <dbReference type="ARBA" id="ARBA00004141"/>
    </source>
</evidence>
<accession>A0A6G0WGJ6</accession>
<dbReference type="EMBL" id="VJMJ01000220">
    <property type="protein sequence ID" value="KAF0726256.1"/>
    <property type="molecule type" value="Genomic_DNA"/>
</dbReference>
<name>A0A6G0WGJ6_9STRA</name>
<feature type="domain" description="Major facilitator superfamily (MFS) profile" evidence="9">
    <location>
        <begin position="11"/>
        <end position="445"/>
    </location>
</feature>
<feature type="transmembrane region" description="Helical" evidence="8">
    <location>
        <begin position="148"/>
        <end position="174"/>
    </location>
</feature>
<keyword evidence="5 8" id="KW-0812">Transmembrane</keyword>
<dbReference type="SUPFAM" id="SSF103473">
    <property type="entry name" value="MFS general substrate transporter"/>
    <property type="match status" value="1"/>
</dbReference>
<organism evidence="10 11">
    <name type="scientific">Aphanomyces euteiches</name>
    <dbReference type="NCBI Taxonomy" id="100861"/>
    <lineage>
        <taxon>Eukaryota</taxon>
        <taxon>Sar</taxon>
        <taxon>Stramenopiles</taxon>
        <taxon>Oomycota</taxon>
        <taxon>Saprolegniomycetes</taxon>
        <taxon>Saprolegniales</taxon>
        <taxon>Verrucalvaceae</taxon>
        <taxon>Aphanomyces</taxon>
    </lineage>
</organism>
<comment type="subcellular location">
    <subcellularLocation>
        <location evidence="1">Membrane</location>
        <topology evidence="1">Multi-pass membrane protein</topology>
    </subcellularLocation>
</comment>
<keyword evidence="11" id="KW-1185">Reference proteome</keyword>
<evidence type="ECO:0000256" key="2">
    <source>
        <dbReference type="ARBA" id="ARBA00009598"/>
    </source>
</evidence>
<keyword evidence="6 8" id="KW-1133">Transmembrane helix</keyword>
<comment type="similarity">
    <text evidence="2">Belongs to the major facilitator superfamily. Organophosphate:Pi antiporter (OPA) (TC 2.A.1.4) family.</text>
</comment>
<dbReference type="PROSITE" id="PS50850">
    <property type="entry name" value="MFS"/>
    <property type="match status" value="1"/>
</dbReference>
<dbReference type="PANTHER" id="PTHR43184">
    <property type="entry name" value="MAJOR FACILITATOR SUPERFAMILY TRANSPORTER 16, ISOFORM B"/>
    <property type="match status" value="1"/>
</dbReference>
<feature type="transmembrane region" description="Helical" evidence="8">
    <location>
        <begin position="290"/>
        <end position="307"/>
    </location>
</feature>
<dbReference type="AlphaFoldDB" id="A0A6G0WGJ6"/>
<dbReference type="InterPro" id="IPR000849">
    <property type="entry name" value="Sugar_P_transporter"/>
</dbReference>
<dbReference type="Proteomes" id="UP000481153">
    <property type="component" value="Unassembled WGS sequence"/>
</dbReference>
<feature type="transmembrane region" description="Helical" evidence="8">
    <location>
        <begin position="420"/>
        <end position="440"/>
    </location>
</feature>
<feature type="transmembrane region" description="Helical" evidence="8">
    <location>
        <begin position="244"/>
        <end position="270"/>
    </location>
</feature>
<evidence type="ECO:0000256" key="4">
    <source>
        <dbReference type="ARBA" id="ARBA00022597"/>
    </source>
</evidence>
<dbReference type="GO" id="GO:0022857">
    <property type="term" value="F:transmembrane transporter activity"/>
    <property type="evidence" value="ECO:0007669"/>
    <property type="project" value="InterPro"/>
</dbReference>
<gene>
    <name evidence="10" type="ORF">Ae201684_015474</name>
</gene>
<comment type="caution">
    <text evidence="10">The sequence shown here is derived from an EMBL/GenBank/DDBJ whole genome shotgun (WGS) entry which is preliminary data.</text>
</comment>
<dbReference type="GO" id="GO:0005789">
    <property type="term" value="C:endoplasmic reticulum membrane"/>
    <property type="evidence" value="ECO:0007669"/>
    <property type="project" value="TreeGrafter"/>
</dbReference>
<evidence type="ECO:0000256" key="8">
    <source>
        <dbReference type="SAM" id="Phobius"/>
    </source>
</evidence>
<evidence type="ECO:0000313" key="11">
    <source>
        <dbReference type="Proteomes" id="UP000481153"/>
    </source>
</evidence>
<feature type="transmembrane region" description="Helical" evidence="8">
    <location>
        <begin position="86"/>
        <end position="106"/>
    </location>
</feature>
<evidence type="ECO:0000256" key="6">
    <source>
        <dbReference type="ARBA" id="ARBA00022989"/>
    </source>
</evidence>
<keyword evidence="4" id="KW-0762">Sugar transport</keyword>
<dbReference type="Gene3D" id="1.20.1250.20">
    <property type="entry name" value="MFS general substrate transporter like domains"/>
    <property type="match status" value="2"/>
</dbReference>
<keyword evidence="3" id="KW-0813">Transport</keyword>
<dbReference type="Pfam" id="PF07690">
    <property type="entry name" value="MFS_1"/>
    <property type="match status" value="1"/>
</dbReference>
<feature type="transmembrane region" description="Helical" evidence="8">
    <location>
        <begin position="180"/>
        <end position="204"/>
    </location>
</feature>
<dbReference type="InterPro" id="IPR036259">
    <property type="entry name" value="MFS_trans_sf"/>
</dbReference>
<sequence>MRSSRWKKIVVFLLTFFSYAMFHVSRKSFSAIKSEMSKEEWMDSAFFPRTEQGKMYGLMDTLFMSFYGCGLYISGALGDRFDLRKLLGAGMIVTAMIMLLFGAAAFSGIHSLGVYAFLWALNGLIQSVGWPANVAVMGNWFEKRERGAVMGLWSANASAGNILGTAVVALMYIAIPDKTIAWKVAMTVVGVLLTLYGLLTLIFLKPEPHQRKYVGFSDGDGVDMNTLLESNQSKRKGISFWHAWLIPGVIPYALSYACLKAVNYAMFFWLPFYLKTHLNMDDSTADLYSMLYDVGQIIGGFLGGYLTDRTGMRSPIVFAMLASATGMLHLFKSASRSGITILLLSSGFLLGGPANLISTAISADLGTHESLRENTAALATVTGIIDGTGSVGAAVVQYLVGYLANCHPVHGVIECSWDKVFVLLEVGGFLSCTCLLPLMWKETSRFLRK</sequence>